<feature type="transmembrane region" description="Helical" evidence="1">
    <location>
        <begin position="52"/>
        <end position="69"/>
    </location>
</feature>
<comment type="caution">
    <text evidence="3">The sequence shown here is derived from an EMBL/GenBank/DDBJ whole genome shotgun (WGS) entry which is preliminary data.</text>
</comment>
<dbReference type="Pfam" id="PF20177">
    <property type="entry name" value="DUF6542"/>
    <property type="match status" value="1"/>
</dbReference>
<dbReference type="InterPro" id="IPR046672">
    <property type="entry name" value="DUF6542"/>
</dbReference>
<dbReference type="Proteomes" id="UP001597351">
    <property type="component" value="Unassembled WGS sequence"/>
</dbReference>
<evidence type="ECO:0000259" key="2">
    <source>
        <dbReference type="Pfam" id="PF20177"/>
    </source>
</evidence>
<accession>A0ABW4THH8</accession>
<evidence type="ECO:0000313" key="3">
    <source>
        <dbReference type="EMBL" id="MFD1946094.1"/>
    </source>
</evidence>
<reference evidence="4" key="1">
    <citation type="journal article" date="2019" name="Int. J. Syst. Evol. Microbiol.">
        <title>The Global Catalogue of Microorganisms (GCM) 10K type strain sequencing project: providing services to taxonomists for standard genome sequencing and annotation.</title>
        <authorList>
            <consortium name="The Broad Institute Genomics Platform"/>
            <consortium name="The Broad Institute Genome Sequencing Center for Infectious Disease"/>
            <person name="Wu L."/>
            <person name="Ma J."/>
        </authorList>
    </citation>
    <scope>NUCLEOTIDE SEQUENCE [LARGE SCALE GENOMIC DNA]</scope>
    <source>
        <strain evidence="4">CGMCC 1.12477</strain>
    </source>
</reference>
<proteinExistence type="predicted"/>
<keyword evidence="4" id="KW-1185">Reference proteome</keyword>
<name>A0ABW4THH8_9ACTN</name>
<keyword evidence="1" id="KW-0472">Membrane</keyword>
<feature type="transmembrane region" description="Helical" evidence="1">
    <location>
        <begin position="115"/>
        <end position="135"/>
    </location>
</feature>
<evidence type="ECO:0000313" key="4">
    <source>
        <dbReference type="Proteomes" id="UP001597351"/>
    </source>
</evidence>
<sequence>MPDSHAPARTGPAGRTLWEEGHEPGRQVVALGAAVALTGVALDLALGGDLGWLFDIAFVGLCLAVALLVRPRDFFTVGVLPPLLMLGVLVLIEVTRPAVLGEPQDGAVQSVVTGLAHHAGALVVGYLLCLAVLAVRHRFVTRGRERQAANLSGSPAPTRTTSG</sequence>
<feature type="transmembrane region" description="Helical" evidence="1">
    <location>
        <begin position="74"/>
        <end position="95"/>
    </location>
</feature>
<keyword evidence="1" id="KW-1133">Transmembrane helix</keyword>
<dbReference type="EMBL" id="JBHUGD010000003">
    <property type="protein sequence ID" value="MFD1946094.1"/>
    <property type="molecule type" value="Genomic_DNA"/>
</dbReference>
<evidence type="ECO:0000256" key="1">
    <source>
        <dbReference type="SAM" id="Phobius"/>
    </source>
</evidence>
<dbReference type="RefSeq" id="WP_343916003.1">
    <property type="nucleotide sequence ID" value="NZ_BAAAJT010000002.1"/>
</dbReference>
<keyword evidence="1" id="KW-0812">Transmembrane</keyword>
<protein>
    <submittedName>
        <fullName evidence="3">DUF6542 domain-containing protein</fullName>
    </submittedName>
</protein>
<organism evidence="3 4">
    <name type="scientific">Nocardioides aestuarii</name>
    <dbReference type="NCBI Taxonomy" id="252231"/>
    <lineage>
        <taxon>Bacteria</taxon>
        <taxon>Bacillati</taxon>
        <taxon>Actinomycetota</taxon>
        <taxon>Actinomycetes</taxon>
        <taxon>Propionibacteriales</taxon>
        <taxon>Nocardioidaceae</taxon>
        <taxon>Nocardioides</taxon>
    </lineage>
</organism>
<gene>
    <name evidence="3" type="ORF">ACFSDE_04780</name>
</gene>
<feature type="domain" description="DUF6542" evidence="2">
    <location>
        <begin position="24"/>
        <end position="139"/>
    </location>
</feature>